<gene>
    <name evidence="1" type="ORF">ACFQ4C_18010</name>
</gene>
<accession>A0ABW3Q728</accession>
<dbReference type="EMBL" id="JBHTLP010000011">
    <property type="protein sequence ID" value="MFD1143027.1"/>
    <property type="molecule type" value="Genomic_DNA"/>
</dbReference>
<name>A0ABW3Q728_9BACT</name>
<dbReference type="RefSeq" id="WP_265990856.1">
    <property type="nucleotide sequence ID" value="NZ_CP110973.1"/>
</dbReference>
<evidence type="ECO:0000313" key="1">
    <source>
        <dbReference type="EMBL" id="MFD1143027.1"/>
    </source>
</evidence>
<comment type="caution">
    <text evidence="1">The sequence shown here is derived from an EMBL/GenBank/DDBJ whole genome shotgun (WGS) entry which is preliminary data.</text>
</comment>
<proteinExistence type="predicted"/>
<keyword evidence="2" id="KW-1185">Reference proteome</keyword>
<sequence length="69" mass="7598">MNKSTKKPAARELPALPYQLVGVPAHVTHVFVPATNRSYVLADLTAGQCEQLVRVGWPHIERIEPKPVA</sequence>
<dbReference type="Proteomes" id="UP001597116">
    <property type="component" value="Unassembled WGS sequence"/>
</dbReference>
<evidence type="ECO:0000313" key="2">
    <source>
        <dbReference type="Proteomes" id="UP001597116"/>
    </source>
</evidence>
<organism evidence="1 2">
    <name type="scientific">Larkinella insperata</name>
    <dbReference type="NCBI Taxonomy" id="332158"/>
    <lineage>
        <taxon>Bacteria</taxon>
        <taxon>Pseudomonadati</taxon>
        <taxon>Bacteroidota</taxon>
        <taxon>Cytophagia</taxon>
        <taxon>Cytophagales</taxon>
        <taxon>Spirosomataceae</taxon>
        <taxon>Larkinella</taxon>
    </lineage>
</organism>
<protein>
    <submittedName>
        <fullName evidence="1">Uncharacterized protein</fullName>
    </submittedName>
</protein>
<reference evidence="2" key="1">
    <citation type="journal article" date="2019" name="Int. J. Syst. Evol. Microbiol.">
        <title>The Global Catalogue of Microorganisms (GCM) 10K type strain sequencing project: providing services to taxonomists for standard genome sequencing and annotation.</title>
        <authorList>
            <consortium name="The Broad Institute Genomics Platform"/>
            <consortium name="The Broad Institute Genome Sequencing Center for Infectious Disease"/>
            <person name="Wu L."/>
            <person name="Ma J."/>
        </authorList>
    </citation>
    <scope>NUCLEOTIDE SEQUENCE [LARGE SCALE GENOMIC DNA]</scope>
    <source>
        <strain evidence="2">CCUG 55608</strain>
    </source>
</reference>